<dbReference type="EMBL" id="CP006939">
    <property type="protein sequence ID" value="AHC16699.1"/>
    <property type="molecule type" value="Genomic_DNA"/>
</dbReference>
<proteinExistence type="inferred from homology"/>
<gene>
    <name evidence="9" type="ORF">L21SP2_3361</name>
</gene>
<protein>
    <submittedName>
        <fullName evidence="9">Uracil permease</fullName>
    </submittedName>
</protein>
<dbReference type="PATRIC" id="fig|1307761.3.peg.3350"/>
<keyword evidence="7 8" id="KW-0472">Membrane</keyword>
<keyword evidence="5 8" id="KW-0812">Transmembrane</keyword>
<feature type="transmembrane region" description="Helical" evidence="8">
    <location>
        <begin position="233"/>
        <end position="250"/>
    </location>
</feature>
<feature type="transmembrane region" description="Helical" evidence="8">
    <location>
        <begin position="159"/>
        <end position="179"/>
    </location>
</feature>
<evidence type="ECO:0000256" key="5">
    <source>
        <dbReference type="ARBA" id="ARBA00022692"/>
    </source>
</evidence>
<keyword evidence="3" id="KW-0813">Transport</keyword>
<sequence>MSKDFLDVGEKPAIGRWIPLSFQHVFAMFGATVLVPLLTGLSPSTALFTSGTGTLLYILLTGAKVPAYLGSSFAFIPPLIAISGAYGVAYAMGGAFAVGIFYLLIGQIIRVAGTHWLDRLLPPVVIGAVIIVIGLKLAPTAMDMSLYRTAADGSQLYSLSNLAIAAVTMAIVIVSSVVLKGFFTVIPILIGIVGGYLFTLVMGSFLPSFNIIDFQAIRDASWFGLPALVMPKFSFVPVVTFLLVSLATVAEHLGDTLVLSKVAGKDFYRDPGLHRTLSGDGLATALASLFGGPPNTTYGENIGVMAMTRVYSVWVIGGAAVFAVILSFIQKFGAIISTIPTPVMGGVSTILFGIIASAGIRTVVESGVDYSCKKNLTITSVILVLGIGGGKIFFPMAEGLNFELSGLALATLVGIILNLILPKTLNVGANEETAEEMIEEDLHKHPRT</sequence>
<keyword evidence="6 8" id="KW-1133">Transmembrane helix</keyword>
<feature type="transmembrane region" description="Helical" evidence="8">
    <location>
        <begin position="185"/>
        <end position="212"/>
    </location>
</feature>
<evidence type="ECO:0000256" key="2">
    <source>
        <dbReference type="ARBA" id="ARBA00008821"/>
    </source>
</evidence>
<feature type="transmembrane region" description="Helical" evidence="8">
    <location>
        <begin position="401"/>
        <end position="421"/>
    </location>
</feature>
<organism evidence="9 10">
    <name type="scientific">Salinispira pacifica</name>
    <dbReference type="NCBI Taxonomy" id="1307761"/>
    <lineage>
        <taxon>Bacteria</taxon>
        <taxon>Pseudomonadati</taxon>
        <taxon>Spirochaetota</taxon>
        <taxon>Spirochaetia</taxon>
        <taxon>Spirochaetales</taxon>
        <taxon>Spirochaetaceae</taxon>
        <taxon>Salinispira</taxon>
    </lineage>
</organism>
<dbReference type="AlphaFoldDB" id="V5WNA2"/>
<dbReference type="eggNOG" id="COG2233">
    <property type="taxonomic scope" value="Bacteria"/>
</dbReference>
<dbReference type="STRING" id="1307761.L21SP2_3361"/>
<evidence type="ECO:0000256" key="1">
    <source>
        <dbReference type="ARBA" id="ARBA00004651"/>
    </source>
</evidence>
<feature type="transmembrane region" description="Helical" evidence="8">
    <location>
        <begin position="311"/>
        <end position="329"/>
    </location>
</feature>
<feature type="transmembrane region" description="Helical" evidence="8">
    <location>
        <begin position="120"/>
        <end position="138"/>
    </location>
</feature>
<dbReference type="Proteomes" id="UP000018680">
    <property type="component" value="Chromosome"/>
</dbReference>
<dbReference type="NCBIfam" id="TIGR00801">
    <property type="entry name" value="ncs2"/>
    <property type="match status" value="1"/>
</dbReference>
<evidence type="ECO:0000256" key="4">
    <source>
        <dbReference type="ARBA" id="ARBA00022475"/>
    </source>
</evidence>
<dbReference type="PANTHER" id="PTHR42810:SF4">
    <property type="entry name" value="URIC ACID TRANSPORTER UACT"/>
    <property type="match status" value="1"/>
</dbReference>
<dbReference type="HOGENOM" id="CLU_017959_1_2_12"/>
<dbReference type="PANTHER" id="PTHR42810">
    <property type="entry name" value="PURINE PERMEASE C1399.01C-RELATED"/>
    <property type="match status" value="1"/>
</dbReference>
<comment type="subcellular location">
    <subcellularLocation>
        <location evidence="1">Cell membrane</location>
        <topology evidence="1">Multi-pass membrane protein</topology>
    </subcellularLocation>
</comment>
<evidence type="ECO:0000256" key="3">
    <source>
        <dbReference type="ARBA" id="ARBA00022448"/>
    </source>
</evidence>
<comment type="similarity">
    <text evidence="2">Belongs to the nucleobase:cation symporter-2 (NCS2) (TC 2.A.40) family.</text>
</comment>
<dbReference type="OrthoDB" id="9779092at2"/>
<dbReference type="GO" id="GO:0042907">
    <property type="term" value="F:xanthine transmembrane transporter activity"/>
    <property type="evidence" value="ECO:0007669"/>
    <property type="project" value="TreeGrafter"/>
</dbReference>
<keyword evidence="10" id="KW-1185">Reference proteome</keyword>
<feature type="transmembrane region" description="Helical" evidence="8">
    <location>
        <begin position="376"/>
        <end position="394"/>
    </location>
</feature>
<feature type="transmembrane region" description="Helical" evidence="8">
    <location>
        <begin position="21"/>
        <end position="42"/>
    </location>
</feature>
<feature type="transmembrane region" description="Helical" evidence="8">
    <location>
        <begin position="54"/>
        <end position="76"/>
    </location>
</feature>
<dbReference type="InterPro" id="IPR006042">
    <property type="entry name" value="Xan_ur_permease"/>
</dbReference>
<evidence type="ECO:0000256" key="8">
    <source>
        <dbReference type="SAM" id="Phobius"/>
    </source>
</evidence>
<dbReference type="GO" id="GO:0005886">
    <property type="term" value="C:plasma membrane"/>
    <property type="evidence" value="ECO:0007669"/>
    <property type="project" value="UniProtKB-SubCell"/>
</dbReference>
<dbReference type="Pfam" id="PF00860">
    <property type="entry name" value="Xan_ur_permease"/>
    <property type="match status" value="1"/>
</dbReference>
<evidence type="ECO:0000256" key="6">
    <source>
        <dbReference type="ARBA" id="ARBA00022989"/>
    </source>
</evidence>
<accession>V5WNA2</accession>
<feature type="transmembrane region" description="Helical" evidence="8">
    <location>
        <begin position="341"/>
        <end position="364"/>
    </location>
</feature>
<evidence type="ECO:0000313" key="9">
    <source>
        <dbReference type="EMBL" id="AHC16699.1"/>
    </source>
</evidence>
<keyword evidence="4" id="KW-1003">Cell membrane</keyword>
<evidence type="ECO:0000313" key="10">
    <source>
        <dbReference type="Proteomes" id="UP000018680"/>
    </source>
</evidence>
<feature type="transmembrane region" description="Helical" evidence="8">
    <location>
        <begin position="88"/>
        <end position="108"/>
    </location>
</feature>
<evidence type="ECO:0000256" key="7">
    <source>
        <dbReference type="ARBA" id="ARBA00023136"/>
    </source>
</evidence>
<dbReference type="KEGG" id="slr:L21SP2_3361"/>
<dbReference type="PROSITE" id="PS01116">
    <property type="entry name" value="XANTH_URACIL_PERMASE"/>
    <property type="match status" value="1"/>
</dbReference>
<dbReference type="InterPro" id="IPR006043">
    <property type="entry name" value="NCS2"/>
</dbReference>
<name>V5WNA2_9SPIO</name>
<reference evidence="9 10" key="1">
    <citation type="journal article" date="2015" name="Stand. Genomic Sci.">
        <title>Complete genome sequence and description of Salinispira pacifica gen. nov., sp. nov., a novel spirochaete isolated form a hypersaline microbial mat.</title>
        <authorList>
            <person name="Ben Hania W."/>
            <person name="Joseph M."/>
            <person name="Schumann P."/>
            <person name="Bunk B."/>
            <person name="Fiebig A."/>
            <person name="Sproer C."/>
            <person name="Klenk H.P."/>
            <person name="Fardeau M.L."/>
            <person name="Spring S."/>
        </authorList>
    </citation>
    <scope>NUCLEOTIDE SEQUENCE [LARGE SCALE GENOMIC DNA]</scope>
    <source>
        <strain evidence="9 10">L21-RPul-D2</strain>
    </source>
</reference>
<dbReference type="RefSeq" id="WP_024269587.1">
    <property type="nucleotide sequence ID" value="NC_023035.1"/>
</dbReference>